<feature type="signal peptide" evidence="1">
    <location>
        <begin position="1"/>
        <end position="28"/>
    </location>
</feature>
<protein>
    <submittedName>
        <fullName evidence="2">Uncharacterized protein</fullName>
    </submittedName>
</protein>
<dbReference type="AlphaFoldDB" id="A0A364XWX9"/>
<proteinExistence type="predicted"/>
<keyword evidence="1" id="KW-0732">Signal</keyword>
<evidence type="ECO:0000313" key="2">
    <source>
        <dbReference type="EMBL" id="RAV98890.1"/>
    </source>
</evidence>
<accession>A0A364XWX9</accession>
<evidence type="ECO:0000313" key="3">
    <source>
        <dbReference type="Proteomes" id="UP000251889"/>
    </source>
</evidence>
<keyword evidence="3" id="KW-1185">Reference proteome</keyword>
<comment type="caution">
    <text evidence="2">The sequence shown here is derived from an EMBL/GenBank/DDBJ whole genome shotgun (WGS) entry which is preliminary data.</text>
</comment>
<name>A0A364XWX9_9BACT</name>
<dbReference type="PROSITE" id="PS51257">
    <property type="entry name" value="PROKAR_LIPOPROTEIN"/>
    <property type="match status" value="1"/>
</dbReference>
<evidence type="ECO:0000256" key="1">
    <source>
        <dbReference type="SAM" id="SignalP"/>
    </source>
</evidence>
<dbReference type="EMBL" id="QMFY01000014">
    <property type="protein sequence ID" value="RAV98890.1"/>
    <property type="molecule type" value="Genomic_DNA"/>
</dbReference>
<organism evidence="2 3">
    <name type="scientific">Pseudochryseolinea flava</name>
    <dbReference type="NCBI Taxonomy" id="2059302"/>
    <lineage>
        <taxon>Bacteria</taxon>
        <taxon>Pseudomonadati</taxon>
        <taxon>Bacteroidota</taxon>
        <taxon>Cytophagia</taxon>
        <taxon>Cytophagales</taxon>
        <taxon>Fulvivirgaceae</taxon>
        <taxon>Pseudochryseolinea</taxon>
    </lineage>
</organism>
<gene>
    <name evidence="2" type="ORF">DQQ10_21555</name>
</gene>
<dbReference type="Proteomes" id="UP000251889">
    <property type="component" value="Unassembled WGS sequence"/>
</dbReference>
<sequence>MTKIYYRFFPEITVLTVMCFLCSTIACSQTCLNISVKVEEIPIRNEDLVIKLISENEIFLAKIDDQKFCFSLVDTTNMPFELIIENSEGVLLSDILYPKLLKLFYEGTSWTLKVDRRPIKKSQYPRVKRWYGIDVVTTLTIKSNDSDDLAIIYRRNSKGEYIR</sequence>
<reference evidence="2 3" key="1">
    <citation type="submission" date="2018-06" db="EMBL/GenBank/DDBJ databases">
        <title>Chryseolinea flavus sp. nov., a member of the phylum Bacteroidetes isolated from soil.</title>
        <authorList>
            <person name="Li Y."/>
            <person name="Wang J."/>
        </authorList>
    </citation>
    <scope>NUCLEOTIDE SEQUENCE [LARGE SCALE GENOMIC DNA]</scope>
    <source>
        <strain evidence="2 3">SDU1-6</strain>
    </source>
</reference>
<feature type="chain" id="PRO_5016866873" evidence="1">
    <location>
        <begin position="29"/>
        <end position="163"/>
    </location>
</feature>